<evidence type="ECO:0000313" key="11">
    <source>
        <dbReference type="EMBL" id="PPV15113.1"/>
    </source>
</evidence>
<evidence type="ECO:0000256" key="1">
    <source>
        <dbReference type="ARBA" id="ARBA00006291"/>
    </source>
</evidence>
<dbReference type="InterPro" id="IPR016098">
    <property type="entry name" value="CAP/MinC_C"/>
</dbReference>
<dbReference type="GO" id="GO:1901891">
    <property type="term" value="P:regulation of cell septum assembly"/>
    <property type="evidence" value="ECO:0007669"/>
    <property type="project" value="InterPro"/>
</dbReference>
<dbReference type="GO" id="GO:0000917">
    <property type="term" value="P:division septum assembly"/>
    <property type="evidence" value="ECO:0007669"/>
    <property type="project" value="UniProtKB-KW"/>
</dbReference>
<feature type="domain" description="Septum site-determining protein MinC N-terminal" evidence="8">
    <location>
        <begin position="7"/>
        <end position="74"/>
    </location>
</feature>
<dbReference type="Gene3D" id="3.30.160.540">
    <property type="match status" value="1"/>
</dbReference>
<comment type="function">
    <text evidence="6">Cell division inhibitor that blocks the formation of polar Z ring septums. Rapidly oscillates between the poles of the cell to destabilize FtsZ filaments that have formed before they mature into polar Z rings. Prevents FtsZ polymerization.</text>
</comment>
<dbReference type="Proteomes" id="UP000321089">
    <property type="component" value="Unassembled WGS sequence"/>
</dbReference>
<evidence type="ECO:0000256" key="2">
    <source>
        <dbReference type="ARBA" id="ARBA00022618"/>
    </source>
</evidence>
<dbReference type="NCBIfam" id="TIGR01222">
    <property type="entry name" value="minC"/>
    <property type="match status" value="1"/>
</dbReference>
<dbReference type="InterPro" id="IPR005526">
    <property type="entry name" value="Septum_form_inhib_MinC_C"/>
</dbReference>
<comment type="subunit">
    <text evidence="5 6">Interacts with MinD and FtsZ.</text>
</comment>
<dbReference type="HAMAP" id="MF_00267">
    <property type="entry name" value="MinC"/>
    <property type="match status" value="1"/>
</dbReference>
<dbReference type="Gene3D" id="2.160.20.70">
    <property type="match status" value="1"/>
</dbReference>
<evidence type="ECO:0000313" key="13">
    <source>
        <dbReference type="Proteomes" id="UP000238081"/>
    </source>
</evidence>
<evidence type="ECO:0000256" key="3">
    <source>
        <dbReference type="ARBA" id="ARBA00023210"/>
    </source>
</evidence>
<dbReference type="PANTHER" id="PTHR34108:SF1">
    <property type="entry name" value="SEPTUM SITE-DETERMINING PROTEIN MINC"/>
    <property type="match status" value="1"/>
</dbReference>
<dbReference type="SUPFAM" id="SSF63848">
    <property type="entry name" value="Cell-division inhibitor MinC, C-terminal domain"/>
    <property type="match status" value="1"/>
</dbReference>
<evidence type="ECO:0000313" key="12">
    <source>
        <dbReference type="EMBL" id="QMW92279.1"/>
    </source>
</evidence>
<dbReference type="RefSeq" id="WP_002582226.1">
    <property type="nucleotide sequence ID" value="NZ_AP019716.1"/>
</dbReference>
<dbReference type="InterPro" id="IPR055219">
    <property type="entry name" value="MinC_N_1"/>
</dbReference>
<dbReference type="Pfam" id="PF22642">
    <property type="entry name" value="MinC_N_1"/>
    <property type="match status" value="1"/>
</dbReference>
<dbReference type="NCBIfam" id="NF001775">
    <property type="entry name" value="PRK00513.1-6"/>
    <property type="match status" value="1"/>
</dbReference>
<reference evidence="11 13" key="1">
    <citation type="submission" date="2016-01" db="EMBL/GenBank/DDBJ databases">
        <title>Characterization of the Clostridium difficile lineages that are prevalent in Hong Kong and China.</title>
        <authorList>
            <person name="Kwok J.S.-L."/>
            <person name="Lam W.-Y."/>
            <person name="Ip M."/>
            <person name="Chan T.-F."/>
            <person name="Hawkey P.M."/>
            <person name="Tsui S.K.-W."/>
        </authorList>
    </citation>
    <scope>NUCLEOTIDE SEQUENCE [LARGE SCALE GENOMIC DNA]</scope>
    <source>
        <strain evidence="11 13">300064</strain>
    </source>
</reference>
<dbReference type="OrthoDB" id="9790810at2"/>
<evidence type="ECO:0000256" key="4">
    <source>
        <dbReference type="ARBA" id="ARBA00023306"/>
    </source>
</evidence>
<proteinExistence type="inferred from homology"/>
<comment type="similarity">
    <text evidence="1 6">Belongs to the MinC family.</text>
</comment>
<keyword evidence="4 6" id="KW-0131">Cell cycle</keyword>
<evidence type="ECO:0000259" key="7">
    <source>
        <dbReference type="Pfam" id="PF03775"/>
    </source>
</evidence>
<feature type="domain" description="Septum formation inhibitor MinC C-terminal" evidence="7">
    <location>
        <begin position="111"/>
        <end position="210"/>
    </location>
</feature>
<evidence type="ECO:0000256" key="5">
    <source>
        <dbReference type="ARBA" id="ARBA00046874"/>
    </source>
</evidence>
<dbReference type="Proteomes" id="UP000238081">
    <property type="component" value="Unassembled WGS sequence"/>
</dbReference>
<name>A0A0A6PVP4_CLOBU</name>
<dbReference type="GO" id="GO:0000902">
    <property type="term" value="P:cell morphogenesis"/>
    <property type="evidence" value="ECO:0007669"/>
    <property type="project" value="InterPro"/>
</dbReference>
<evidence type="ECO:0000313" key="9">
    <source>
        <dbReference type="EMBL" id="GEQ21907.1"/>
    </source>
</evidence>
<keyword evidence="3 6" id="KW-0717">Septation</keyword>
<gene>
    <name evidence="6 9" type="primary">minC</name>
    <name evidence="11" type="ORF">AWN73_12615</name>
    <name evidence="9" type="ORF">CBU02nite_24130</name>
    <name evidence="12" type="ORF">FF104_15210</name>
    <name evidence="10" type="ORF">GND98_007460</name>
</gene>
<sequence length="219" mass="24514">MYNNDGILIKGNRDGINTTINMSKFSSFEDMITLLIKKLSKGKQFYQGTTLILRIDLKLLNEKNYEELKEILLSKIGLKDIVFEDLEKEAEDINQKENKVFTGVYEGKTKFIRKTVRSGQSVNYRGNIVIIGDVNSGAEVYATGNVVVLGRIQGKVSAGTNGNNKAIIAAFLLQPELLKISNIIAMSPDDTEKPNYPELAKIKDGTIIVEPYLPNKYIY</sequence>
<dbReference type="Proteomes" id="UP000515243">
    <property type="component" value="Chromosome 1"/>
</dbReference>
<dbReference type="GeneID" id="92945549"/>
<dbReference type="InterPro" id="IPR013033">
    <property type="entry name" value="MinC"/>
</dbReference>
<protein>
    <recommendedName>
        <fullName evidence="6">Probable septum site-determining protein MinC</fullName>
    </recommendedName>
</protein>
<accession>A0A0A6PVP4</accession>
<evidence type="ECO:0000313" key="15">
    <source>
        <dbReference type="Proteomes" id="UP000474042"/>
    </source>
</evidence>
<dbReference type="PANTHER" id="PTHR34108">
    <property type="entry name" value="SEPTUM SITE-DETERMINING PROTEIN MINC"/>
    <property type="match status" value="1"/>
</dbReference>
<evidence type="ECO:0000313" key="10">
    <source>
        <dbReference type="EMBL" id="NAS17712.1"/>
    </source>
</evidence>
<reference evidence="12 16" key="2">
    <citation type="submission" date="2019-05" db="EMBL/GenBank/DDBJ databases">
        <authorList>
            <person name="Schori C."/>
            <person name="Ahrens C."/>
        </authorList>
    </citation>
    <scope>NUCLEOTIDE SEQUENCE [LARGE SCALE GENOMIC DNA]</scope>
    <source>
        <strain evidence="12 16">DSM 10702</strain>
    </source>
</reference>
<reference evidence="9 14" key="3">
    <citation type="submission" date="2019-07" db="EMBL/GenBank/DDBJ databases">
        <title>Whole genome shotgun sequence of Clostridium butyricum NBRC 3858.</title>
        <authorList>
            <person name="Hosoyama A."/>
            <person name="Uohara A."/>
            <person name="Ohji S."/>
            <person name="Ichikawa N."/>
        </authorList>
    </citation>
    <scope>NUCLEOTIDE SEQUENCE [LARGE SCALE GENOMIC DNA]</scope>
    <source>
        <strain evidence="9 14">NBRC 3858</strain>
    </source>
</reference>
<dbReference type="AlphaFoldDB" id="A0A0A6PVP4"/>
<evidence type="ECO:0000259" key="8">
    <source>
        <dbReference type="Pfam" id="PF22642"/>
    </source>
</evidence>
<dbReference type="EMBL" id="BKBC01000035">
    <property type="protein sequence ID" value="GEQ21907.1"/>
    <property type="molecule type" value="Genomic_DNA"/>
</dbReference>
<dbReference type="EMBL" id="CP040626">
    <property type="protein sequence ID" value="QMW92279.1"/>
    <property type="molecule type" value="Genomic_DNA"/>
</dbReference>
<dbReference type="InterPro" id="IPR036145">
    <property type="entry name" value="MinC_C_sf"/>
</dbReference>
<organism evidence="11 13">
    <name type="scientific">Clostridium butyricum</name>
    <dbReference type="NCBI Taxonomy" id="1492"/>
    <lineage>
        <taxon>Bacteria</taxon>
        <taxon>Bacillati</taxon>
        <taxon>Bacillota</taxon>
        <taxon>Clostridia</taxon>
        <taxon>Eubacteriales</taxon>
        <taxon>Clostridiaceae</taxon>
        <taxon>Clostridium</taxon>
    </lineage>
</organism>
<evidence type="ECO:0000313" key="14">
    <source>
        <dbReference type="Proteomes" id="UP000321089"/>
    </source>
</evidence>
<evidence type="ECO:0000313" key="16">
    <source>
        <dbReference type="Proteomes" id="UP000515243"/>
    </source>
</evidence>
<dbReference type="EMBL" id="WOFV02000017">
    <property type="protein sequence ID" value="NAS17712.1"/>
    <property type="molecule type" value="Genomic_DNA"/>
</dbReference>
<reference evidence="10 15" key="4">
    <citation type="submission" date="2020-01" db="EMBL/GenBank/DDBJ databases">
        <title>Genome sequence of a 1,3-propanediol producer, Clostridium butyricum S3.</title>
        <authorList>
            <person name="Zhou J."/>
        </authorList>
    </citation>
    <scope>NUCLEOTIDE SEQUENCE [LARGE SCALE GENOMIC DNA]</scope>
    <source>
        <strain evidence="10 15">S3</strain>
    </source>
</reference>
<dbReference type="EMBL" id="LRDH01000102">
    <property type="protein sequence ID" value="PPV15113.1"/>
    <property type="molecule type" value="Genomic_DNA"/>
</dbReference>
<keyword evidence="2 6" id="KW-0132">Cell division</keyword>
<dbReference type="Proteomes" id="UP000474042">
    <property type="component" value="Unassembled WGS sequence"/>
</dbReference>
<evidence type="ECO:0000256" key="6">
    <source>
        <dbReference type="HAMAP-Rule" id="MF_00267"/>
    </source>
</evidence>
<dbReference type="Pfam" id="PF03775">
    <property type="entry name" value="MinC_C"/>
    <property type="match status" value="1"/>
</dbReference>
<dbReference type="KEGG" id="cbut:ATN24_04140"/>